<dbReference type="SUPFAM" id="SSF52540">
    <property type="entry name" value="P-loop containing nucleoside triphosphate hydrolases"/>
    <property type="match status" value="1"/>
</dbReference>
<dbReference type="AlphaFoldDB" id="A0A813NS00"/>
<dbReference type="OrthoDB" id="27435at2759"/>
<feature type="domain" description="CDC48 N-terminal subdomain" evidence="4">
    <location>
        <begin position="171"/>
        <end position="254"/>
    </location>
</feature>
<feature type="domain" description="CDC48" evidence="3">
    <location>
        <begin position="84"/>
        <end position="147"/>
    </location>
</feature>
<dbReference type="SMART" id="SM01073">
    <property type="entry name" value="CDC48_N"/>
    <property type="match status" value="1"/>
</dbReference>
<dbReference type="GO" id="GO:0005634">
    <property type="term" value="C:nucleus"/>
    <property type="evidence" value="ECO:0007669"/>
    <property type="project" value="TreeGrafter"/>
</dbReference>
<comment type="caution">
    <text evidence="5">The sequence shown here is derived from an EMBL/GenBank/DDBJ whole genome shotgun (WGS) entry which is preliminary data.</text>
</comment>
<dbReference type="SMART" id="SM01072">
    <property type="entry name" value="CDC48_2"/>
    <property type="match status" value="2"/>
</dbReference>
<dbReference type="GO" id="GO:0097352">
    <property type="term" value="P:autophagosome maturation"/>
    <property type="evidence" value="ECO:0007669"/>
    <property type="project" value="TreeGrafter"/>
</dbReference>
<dbReference type="SUPFAM" id="SSF54585">
    <property type="entry name" value="Cdc48 domain 2-like"/>
    <property type="match status" value="2"/>
</dbReference>
<dbReference type="GO" id="GO:0031593">
    <property type="term" value="F:polyubiquitin modification-dependent protein binding"/>
    <property type="evidence" value="ECO:0007669"/>
    <property type="project" value="TreeGrafter"/>
</dbReference>
<dbReference type="Proteomes" id="UP000663891">
    <property type="component" value="Unassembled WGS sequence"/>
</dbReference>
<evidence type="ECO:0000313" key="6">
    <source>
        <dbReference type="Proteomes" id="UP000663891"/>
    </source>
</evidence>
<evidence type="ECO:0000259" key="3">
    <source>
        <dbReference type="SMART" id="SM01072"/>
    </source>
</evidence>
<dbReference type="InterPro" id="IPR004201">
    <property type="entry name" value="Cdc48_dom2"/>
</dbReference>
<dbReference type="Pfam" id="PF00004">
    <property type="entry name" value="AAA"/>
    <property type="match status" value="1"/>
</dbReference>
<dbReference type="FunFam" id="3.10.330.10:FF:000001">
    <property type="entry name" value="Cell division control 48"/>
    <property type="match status" value="2"/>
</dbReference>
<dbReference type="Gene3D" id="3.40.50.300">
    <property type="entry name" value="P-loop containing nucleotide triphosphate hydrolases"/>
    <property type="match status" value="2"/>
</dbReference>
<gene>
    <name evidence="5" type="ORF">VCS650_LOCUS702</name>
</gene>
<dbReference type="Pfam" id="PF02933">
    <property type="entry name" value="CDC48_2"/>
    <property type="match status" value="2"/>
</dbReference>
<dbReference type="InterPro" id="IPR009010">
    <property type="entry name" value="Asp_de-COase-like_dom_sf"/>
</dbReference>
<dbReference type="InterPro" id="IPR050168">
    <property type="entry name" value="AAA_ATPase_domain"/>
</dbReference>
<evidence type="ECO:0008006" key="7">
    <source>
        <dbReference type="Google" id="ProtNLM"/>
    </source>
</evidence>
<dbReference type="EMBL" id="CAJNON010000003">
    <property type="protein sequence ID" value="CAF0741768.1"/>
    <property type="molecule type" value="Genomic_DNA"/>
</dbReference>
<dbReference type="PANTHER" id="PTHR23077:SF171">
    <property type="entry name" value="NUCLEAR VALOSIN-CONTAINING PROTEIN-LIKE"/>
    <property type="match status" value="1"/>
</dbReference>
<protein>
    <recommendedName>
        <fullName evidence="7">Transitional endoplasmic reticulum ATPase</fullName>
    </recommendedName>
</protein>
<reference evidence="5" key="1">
    <citation type="submission" date="2021-02" db="EMBL/GenBank/DDBJ databases">
        <authorList>
            <person name="Nowell W R."/>
        </authorList>
    </citation>
    <scope>NUCLEOTIDE SEQUENCE</scope>
</reference>
<dbReference type="GO" id="GO:0051228">
    <property type="term" value="P:mitotic spindle disassembly"/>
    <property type="evidence" value="ECO:0007669"/>
    <property type="project" value="TreeGrafter"/>
</dbReference>
<dbReference type="FunFam" id="2.40.40.20:FF:000003">
    <property type="entry name" value="Transitional endoplasmic reticulum ATPase"/>
    <property type="match status" value="2"/>
</dbReference>
<dbReference type="Pfam" id="PF02359">
    <property type="entry name" value="CDC48_N"/>
    <property type="match status" value="2"/>
</dbReference>
<organism evidence="5 6">
    <name type="scientific">Adineta steineri</name>
    <dbReference type="NCBI Taxonomy" id="433720"/>
    <lineage>
        <taxon>Eukaryota</taxon>
        <taxon>Metazoa</taxon>
        <taxon>Spiralia</taxon>
        <taxon>Gnathifera</taxon>
        <taxon>Rotifera</taxon>
        <taxon>Eurotatoria</taxon>
        <taxon>Bdelloidea</taxon>
        <taxon>Adinetida</taxon>
        <taxon>Adinetidae</taxon>
        <taxon>Adineta</taxon>
    </lineage>
</organism>
<dbReference type="PANTHER" id="PTHR23077">
    <property type="entry name" value="AAA-FAMILY ATPASE"/>
    <property type="match status" value="1"/>
</dbReference>
<dbReference type="Gene3D" id="2.40.40.20">
    <property type="match status" value="2"/>
</dbReference>
<sequence>MNKLELFCGDTVKLKSRKRRETICSVFSDDSCQDDHIRVNHVIKNNLRVKANDIIFIQGCPHVKYGTRIHVLPIADTLKDTTRNVVQQYLHEYFLDAYRPVRISDIFIVPIKTNITVEFKVIDTEPSPYGIVTPETMIDCQGDPVEREIGESSINEVDFDDIGDQVDHPDRLLIEDALDNDTSVVRLSSTTMNKLELFCGDTIKLKSRKRRETVCSVFSDDSCQDDHIRVNHVIQNNLRVKANDIIFIQGCPHVKYGTRIHVLPIANTLKGITRNAVQQYLHQYFLDAYRPVRISDIFIVPIKTNITVEFKVIDTEPSPYCIVAPETIIDCQGDPVEREIGESSINEVDFDDIGGMEDIKEILKEFIQCSNVYDEIYIRFGMAPSRGVLLYGPPGCDNLRDNNVSYDYKLSERLINQIINEIDGINYKIKVFIIGATNRPDRLDQIIFRPGRLDQTIYIPLPDEKARYAIPKIVLRKCSLAKDVDIKLLATVLCGESSASIIEICRRAVKAAIHQLTENEQKMEQSKQNNDSNVTNLIIKREHFEQAMAYYPRCCEALDTDIRKYEIFAQMLQSYKYGLPFGNFKFSENMNNNGKRL</sequence>
<dbReference type="GO" id="GO:0005524">
    <property type="term" value="F:ATP binding"/>
    <property type="evidence" value="ECO:0007669"/>
    <property type="project" value="UniProtKB-KW"/>
</dbReference>
<dbReference type="GO" id="GO:0034098">
    <property type="term" value="C:VCP-NPL4-UFD1 AAA ATPase complex"/>
    <property type="evidence" value="ECO:0007669"/>
    <property type="project" value="TreeGrafter"/>
</dbReference>
<evidence type="ECO:0000259" key="4">
    <source>
        <dbReference type="SMART" id="SM01073"/>
    </source>
</evidence>
<dbReference type="InterPro" id="IPR003338">
    <property type="entry name" value="CDC4_N-term_subdom"/>
</dbReference>
<feature type="domain" description="CDC48" evidence="3">
    <location>
        <begin position="271"/>
        <end position="338"/>
    </location>
</feature>
<evidence type="ECO:0000256" key="1">
    <source>
        <dbReference type="ARBA" id="ARBA00022741"/>
    </source>
</evidence>
<dbReference type="InterPro" id="IPR029067">
    <property type="entry name" value="CDC48_domain_2-like_sf"/>
</dbReference>
<keyword evidence="2" id="KW-0067">ATP-binding</keyword>
<dbReference type="Gene3D" id="3.10.330.10">
    <property type="match status" value="2"/>
</dbReference>
<accession>A0A813NS00</accession>
<evidence type="ECO:0000256" key="2">
    <source>
        <dbReference type="ARBA" id="ARBA00022840"/>
    </source>
</evidence>
<dbReference type="GO" id="GO:0030970">
    <property type="term" value="P:retrograde protein transport, ER to cytosol"/>
    <property type="evidence" value="ECO:0007669"/>
    <property type="project" value="TreeGrafter"/>
</dbReference>
<dbReference type="SUPFAM" id="SSF50692">
    <property type="entry name" value="ADC-like"/>
    <property type="match status" value="2"/>
</dbReference>
<keyword evidence="1" id="KW-0547">Nucleotide-binding</keyword>
<proteinExistence type="predicted"/>
<dbReference type="InterPro" id="IPR003959">
    <property type="entry name" value="ATPase_AAA_core"/>
</dbReference>
<evidence type="ECO:0000313" key="5">
    <source>
        <dbReference type="EMBL" id="CAF0741768.1"/>
    </source>
</evidence>
<dbReference type="GO" id="GO:0005829">
    <property type="term" value="C:cytosol"/>
    <property type="evidence" value="ECO:0007669"/>
    <property type="project" value="TreeGrafter"/>
</dbReference>
<dbReference type="Gene3D" id="1.10.8.60">
    <property type="match status" value="1"/>
</dbReference>
<dbReference type="InterPro" id="IPR027417">
    <property type="entry name" value="P-loop_NTPase"/>
</dbReference>
<name>A0A813NS00_9BILA</name>
<dbReference type="GO" id="GO:0016887">
    <property type="term" value="F:ATP hydrolysis activity"/>
    <property type="evidence" value="ECO:0007669"/>
    <property type="project" value="InterPro"/>
</dbReference>